<gene>
    <name evidence="2" type="ORF">MONAX_5E001985</name>
</gene>
<name>A0A5E4AWX9_MARMO</name>
<reference evidence="2" key="1">
    <citation type="submission" date="2019-04" db="EMBL/GenBank/DDBJ databases">
        <authorList>
            <person name="Alioto T."/>
            <person name="Alioto T."/>
        </authorList>
    </citation>
    <scope>NUCLEOTIDE SEQUENCE [LARGE SCALE GENOMIC DNA]</scope>
</reference>
<dbReference type="EMBL" id="CABDUW010000184">
    <property type="protein sequence ID" value="VTJ61928.1"/>
    <property type="molecule type" value="Genomic_DNA"/>
</dbReference>
<dbReference type="Proteomes" id="UP000335636">
    <property type="component" value="Unassembled WGS sequence"/>
</dbReference>
<comment type="caution">
    <text evidence="2">The sequence shown here is derived from an EMBL/GenBank/DDBJ whole genome shotgun (WGS) entry which is preliminary data.</text>
</comment>
<sequence length="125" mass="14433">MLGPTRSPNICWLKSEALHIMYYMAAFRKGHWARPHENWIEVQELEGHSGYGSGTGLSRCPLSGRHLLALLTGLTTKTTITKALGRRKRRRNKKRRTQEEKVEEERERICMGNQDAYVLILLKSI</sequence>
<feature type="non-terminal residue" evidence="2">
    <location>
        <position position="125"/>
    </location>
</feature>
<evidence type="ECO:0000256" key="1">
    <source>
        <dbReference type="SAM" id="MobiDB-lite"/>
    </source>
</evidence>
<protein>
    <submittedName>
        <fullName evidence="2">Uncharacterized protein</fullName>
    </submittedName>
</protein>
<organism evidence="2 3">
    <name type="scientific">Marmota monax</name>
    <name type="common">Woodchuck</name>
    <dbReference type="NCBI Taxonomy" id="9995"/>
    <lineage>
        <taxon>Eukaryota</taxon>
        <taxon>Metazoa</taxon>
        <taxon>Chordata</taxon>
        <taxon>Craniata</taxon>
        <taxon>Vertebrata</taxon>
        <taxon>Euteleostomi</taxon>
        <taxon>Mammalia</taxon>
        <taxon>Eutheria</taxon>
        <taxon>Euarchontoglires</taxon>
        <taxon>Glires</taxon>
        <taxon>Rodentia</taxon>
        <taxon>Sciuromorpha</taxon>
        <taxon>Sciuridae</taxon>
        <taxon>Xerinae</taxon>
        <taxon>Marmotini</taxon>
        <taxon>Marmota</taxon>
    </lineage>
</organism>
<evidence type="ECO:0000313" key="2">
    <source>
        <dbReference type="EMBL" id="VTJ61928.1"/>
    </source>
</evidence>
<evidence type="ECO:0000313" key="3">
    <source>
        <dbReference type="Proteomes" id="UP000335636"/>
    </source>
</evidence>
<proteinExistence type="predicted"/>
<keyword evidence="3" id="KW-1185">Reference proteome</keyword>
<dbReference type="AlphaFoldDB" id="A0A5E4AWX9"/>
<feature type="region of interest" description="Disordered" evidence="1">
    <location>
        <begin position="82"/>
        <end position="104"/>
    </location>
</feature>
<feature type="compositionally biased region" description="Basic residues" evidence="1">
    <location>
        <begin position="84"/>
        <end position="96"/>
    </location>
</feature>
<accession>A0A5E4AWX9</accession>